<evidence type="ECO:0000256" key="4">
    <source>
        <dbReference type="ARBA" id="ARBA00022695"/>
    </source>
</evidence>
<evidence type="ECO:0000256" key="5">
    <source>
        <dbReference type="ARBA" id="ARBA00022705"/>
    </source>
</evidence>
<dbReference type="InterPro" id="IPR020046">
    <property type="entry name" value="5-3_exonucl_a-hlix_arch_N"/>
</dbReference>
<dbReference type="Pfam" id="PF01367">
    <property type="entry name" value="5_3_exonuc"/>
    <property type="match status" value="1"/>
</dbReference>
<evidence type="ECO:0000313" key="13">
    <source>
        <dbReference type="EMBL" id="OHA47321.1"/>
    </source>
</evidence>
<evidence type="ECO:0000256" key="10">
    <source>
        <dbReference type="ARBA" id="ARBA00049244"/>
    </source>
</evidence>
<evidence type="ECO:0000256" key="8">
    <source>
        <dbReference type="ARBA" id="ARBA00023125"/>
    </source>
</evidence>
<dbReference type="CDD" id="cd08637">
    <property type="entry name" value="DNA_pol_A_pol_I_C"/>
    <property type="match status" value="1"/>
</dbReference>
<gene>
    <name evidence="13" type="ORF">A2541_01900</name>
</gene>
<dbReference type="FunFam" id="1.10.150.20:FF:000002">
    <property type="entry name" value="DNA polymerase I"/>
    <property type="match status" value="1"/>
</dbReference>
<sequence length="809" mass="91292">MAKINKRLVLLDVHAIIHRAYHALPDFVSSKGMPTGALYGLSTMLLKIIGDLKPDYIIACYDLPKPTYRHEAYKDYKAGRAKTDDELVEQLKKSREIFEAFNIPIYDKAGFEADDIIGTIVENVLKPDKYRPCPGIDIVIASGDMDTLQLVVADRVRVYTLKKGIKDTIIYNEKAVVERFGFVPKLLPDYKGLRGDPSDNIIGIKGIGEKTAGILIQNFGGIEDIYKKLKSKNGKEEFKKVGITDRIVKLLEEGEEEAQFSKMLGTIRRDATINFEISTKTWLENLAEEKIMKVWSDLEFRTLGTRLKELLGKKDNLTQTTPSAEIFRGESLALEGLSSGNLNEEELKETQIALWLINSTITDPTVEDILNLSGKKDLKEAETFFLEEIKRKKLDYVFEKIEKPLIPIIKKMEEKGVVVDKEILQKLSVDNHKILSELEKKIWALSGSEFNINSPKQMGEVLFVKMGLKAKNQKKTAGGKISTKESELEKMRDLDPIIPLILEYRELQKILSTYIDNIPLMVAEDGRLHAKFLQTGTTTGRMSSQDPNLQNIPNKSDLGIEVRKAFRAGEGNKLVAFDYSQIEIRIAAFLSGDEKLLEIFRKGEDVHTAVASEVFGVPLDKVDKEMRRKAKVINFGIMYGMGVTALKQNLGTDRAEAQKFYDDYFAKFSGLAKYLDSVKAETVLSGYTETLFGRRRYFEGINSKLPFIKAMAERMAVNAPIQGTEADIIKLAMIKVEEYLEGKRGGDVNLLLQVHDELVYEMPADLVEKVSPKIKEIMETVVDLEKTKGVVCKVDYKVGDNWGEMDKMV</sequence>
<keyword evidence="8" id="KW-0238">DNA-binding</keyword>
<proteinExistence type="inferred from homology"/>
<name>A0A1G2PI61_9BACT</name>
<dbReference type="PANTHER" id="PTHR10133:SF27">
    <property type="entry name" value="DNA POLYMERASE NU"/>
    <property type="match status" value="1"/>
</dbReference>
<dbReference type="Pfam" id="PF00476">
    <property type="entry name" value="DNA_pol_A"/>
    <property type="match status" value="1"/>
</dbReference>
<dbReference type="InterPro" id="IPR029060">
    <property type="entry name" value="PIN-like_dom_sf"/>
</dbReference>
<protein>
    <recommendedName>
        <fullName evidence="2">DNA-directed DNA polymerase</fullName>
        <ecNumber evidence="2">2.7.7.7</ecNumber>
    </recommendedName>
</protein>
<dbReference type="InterPro" id="IPR002421">
    <property type="entry name" value="5-3_exonuclease"/>
</dbReference>
<dbReference type="SMART" id="SM00475">
    <property type="entry name" value="53EXOc"/>
    <property type="match status" value="1"/>
</dbReference>
<feature type="domain" description="DNA-directed DNA polymerase family A palm" evidence="12">
    <location>
        <begin position="559"/>
        <end position="766"/>
    </location>
</feature>
<dbReference type="SUPFAM" id="SSF47807">
    <property type="entry name" value="5' to 3' exonuclease, C-terminal subdomain"/>
    <property type="match status" value="1"/>
</dbReference>
<evidence type="ECO:0000259" key="12">
    <source>
        <dbReference type="SMART" id="SM00482"/>
    </source>
</evidence>
<dbReference type="FunFam" id="1.20.1060.10:FF:000001">
    <property type="entry name" value="DNA polymerase I"/>
    <property type="match status" value="1"/>
</dbReference>
<dbReference type="InterPro" id="IPR043502">
    <property type="entry name" value="DNA/RNA_pol_sf"/>
</dbReference>
<keyword evidence="4" id="KW-0548">Nucleotidyltransferase</keyword>
<dbReference type="InterPro" id="IPR020045">
    <property type="entry name" value="DNA_polI_H3TH"/>
</dbReference>
<evidence type="ECO:0000256" key="1">
    <source>
        <dbReference type="ARBA" id="ARBA00007705"/>
    </source>
</evidence>
<dbReference type="SUPFAM" id="SSF88723">
    <property type="entry name" value="PIN domain-like"/>
    <property type="match status" value="1"/>
</dbReference>
<evidence type="ECO:0000256" key="9">
    <source>
        <dbReference type="ARBA" id="ARBA00023204"/>
    </source>
</evidence>
<dbReference type="Gene3D" id="3.30.70.370">
    <property type="match status" value="1"/>
</dbReference>
<comment type="caution">
    <text evidence="13">The sequence shown here is derived from an EMBL/GenBank/DDBJ whole genome shotgun (WGS) entry which is preliminary data.</text>
</comment>
<dbReference type="GO" id="GO:0006302">
    <property type="term" value="P:double-strand break repair"/>
    <property type="evidence" value="ECO:0007669"/>
    <property type="project" value="TreeGrafter"/>
</dbReference>
<dbReference type="Gene3D" id="1.20.1060.10">
    <property type="entry name" value="Taq DNA Polymerase, Chain T, domain 4"/>
    <property type="match status" value="1"/>
</dbReference>
<evidence type="ECO:0000256" key="6">
    <source>
        <dbReference type="ARBA" id="ARBA00022763"/>
    </source>
</evidence>
<dbReference type="InterPro" id="IPR001098">
    <property type="entry name" value="DNA-dir_DNA_pol_A_palm_dom"/>
</dbReference>
<dbReference type="CDD" id="cd09898">
    <property type="entry name" value="H3TH_53EXO"/>
    <property type="match status" value="1"/>
</dbReference>
<dbReference type="AlphaFoldDB" id="A0A1G2PI61"/>
<comment type="catalytic activity">
    <reaction evidence="10">
        <text>DNA(n) + a 2'-deoxyribonucleoside 5'-triphosphate = DNA(n+1) + diphosphate</text>
        <dbReference type="Rhea" id="RHEA:22508"/>
        <dbReference type="Rhea" id="RHEA-COMP:17339"/>
        <dbReference type="Rhea" id="RHEA-COMP:17340"/>
        <dbReference type="ChEBI" id="CHEBI:33019"/>
        <dbReference type="ChEBI" id="CHEBI:61560"/>
        <dbReference type="ChEBI" id="CHEBI:173112"/>
        <dbReference type="EC" id="2.7.7.7"/>
    </reaction>
</comment>
<dbReference type="InterPro" id="IPR008918">
    <property type="entry name" value="HhH2"/>
</dbReference>
<reference evidence="13 14" key="1">
    <citation type="journal article" date="2016" name="Nat. Commun.">
        <title>Thousands of microbial genomes shed light on interconnected biogeochemical processes in an aquifer system.</title>
        <authorList>
            <person name="Anantharaman K."/>
            <person name="Brown C.T."/>
            <person name="Hug L.A."/>
            <person name="Sharon I."/>
            <person name="Castelle C.J."/>
            <person name="Probst A.J."/>
            <person name="Thomas B.C."/>
            <person name="Singh A."/>
            <person name="Wilkins M.J."/>
            <person name="Karaoz U."/>
            <person name="Brodie E.L."/>
            <person name="Williams K.H."/>
            <person name="Hubbard S.S."/>
            <person name="Banfield J.F."/>
        </authorList>
    </citation>
    <scope>NUCLEOTIDE SEQUENCE [LARGE SCALE GENOMIC DNA]</scope>
</reference>
<dbReference type="PROSITE" id="PS00447">
    <property type="entry name" value="DNA_POLYMERASE_A"/>
    <property type="match status" value="1"/>
</dbReference>
<dbReference type="STRING" id="1802338.A2541_01900"/>
<evidence type="ECO:0000256" key="3">
    <source>
        <dbReference type="ARBA" id="ARBA00022679"/>
    </source>
</evidence>
<dbReference type="Proteomes" id="UP000176965">
    <property type="component" value="Unassembled WGS sequence"/>
</dbReference>
<evidence type="ECO:0000313" key="14">
    <source>
        <dbReference type="Proteomes" id="UP000176965"/>
    </source>
</evidence>
<keyword evidence="5" id="KW-0235">DNA replication</keyword>
<dbReference type="InterPro" id="IPR002298">
    <property type="entry name" value="DNA_polymerase_A"/>
</dbReference>
<dbReference type="PANTHER" id="PTHR10133">
    <property type="entry name" value="DNA POLYMERASE I"/>
    <property type="match status" value="1"/>
</dbReference>
<organism evidence="13 14">
    <name type="scientific">Candidatus Taylorbacteria bacterium RIFOXYD2_FULL_36_9</name>
    <dbReference type="NCBI Taxonomy" id="1802338"/>
    <lineage>
        <taxon>Bacteria</taxon>
        <taxon>Candidatus Tayloriibacteriota</taxon>
    </lineage>
</organism>
<keyword evidence="7" id="KW-0239">DNA-directed DNA polymerase</keyword>
<evidence type="ECO:0000256" key="7">
    <source>
        <dbReference type="ARBA" id="ARBA00022932"/>
    </source>
</evidence>
<dbReference type="Gene3D" id="1.10.150.20">
    <property type="entry name" value="5' to 3' exonuclease, C-terminal subdomain"/>
    <property type="match status" value="2"/>
</dbReference>
<dbReference type="GO" id="GO:0006261">
    <property type="term" value="P:DNA-templated DNA replication"/>
    <property type="evidence" value="ECO:0007669"/>
    <property type="project" value="InterPro"/>
</dbReference>
<dbReference type="EMBL" id="MHSQ01000016">
    <property type="protein sequence ID" value="OHA47321.1"/>
    <property type="molecule type" value="Genomic_DNA"/>
</dbReference>
<evidence type="ECO:0000256" key="2">
    <source>
        <dbReference type="ARBA" id="ARBA00012417"/>
    </source>
</evidence>
<dbReference type="Gene3D" id="3.40.50.1010">
    <property type="entry name" value="5'-nuclease"/>
    <property type="match status" value="1"/>
</dbReference>
<dbReference type="SMART" id="SM00279">
    <property type="entry name" value="HhH2"/>
    <property type="match status" value="1"/>
</dbReference>
<keyword evidence="9" id="KW-0234">DNA repair</keyword>
<dbReference type="InterPro" id="IPR036279">
    <property type="entry name" value="5-3_exonuclease_C_sf"/>
</dbReference>
<keyword evidence="6" id="KW-0227">DNA damage</keyword>
<dbReference type="CDD" id="cd09859">
    <property type="entry name" value="PIN_53EXO"/>
    <property type="match status" value="1"/>
</dbReference>
<dbReference type="EC" id="2.7.7.7" evidence="2"/>
<dbReference type="GO" id="GO:0008409">
    <property type="term" value="F:5'-3' exonuclease activity"/>
    <property type="evidence" value="ECO:0007669"/>
    <property type="project" value="InterPro"/>
</dbReference>
<dbReference type="InterPro" id="IPR019760">
    <property type="entry name" value="DNA-dir_DNA_pol_A_CS"/>
</dbReference>
<comment type="similarity">
    <text evidence="1">Belongs to the DNA polymerase type-A family.</text>
</comment>
<dbReference type="GO" id="GO:0003887">
    <property type="term" value="F:DNA-directed DNA polymerase activity"/>
    <property type="evidence" value="ECO:0007669"/>
    <property type="project" value="UniProtKB-KW"/>
</dbReference>
<dbReference type="SUPFAM" id="SSF56672">
    <property type="entry name" value="DNA/RNA polymerases"/>
    <property type="match status" value="1"/>
</dbReference>
<dbReference type="PRINTS" id="PR00868">
    <property type="entry name" value="DNAPOLI"/>
</dbReference>
<feature type="domain" description="5'-3' exonuclease" evidence="11">
    <location>
        <begin position="6"/>
        <end position="283"/>
    </location>
</feature>
<evidence type="ECO:0000259" key="11">
    <source>
        <dbReference type="SMART" id="SM00475"/>
    </source>
</evidence>
<dbReference type="Pfam" id="PF02739">
    <property type="entry name" value="5_3_exonuc_N"/>
    <property type="match status" value="1"/>
</dbReference>
<accession>A0A1G2PI61</accession>
<dbReference type="GO" id="GO:0003677">
    <property type="term" value="F:DNA binding"/>
    <property type="evidence" value="ECO:0007669"/>
    <property type="project" value="UniProtKB-KW"/>
</dbReference>
<keyword evidence="3" id="KW-0808">Transferase</keyword>
<dbReference type="SMART" id="SM00482">
    <property type="entry name" value="POLAc"/>
    <property type="match status" value="1"/>
</dbReference>
<dbReference type="FunFam" id="1.10.150.20:FF:000003">
    <property type="entry name" value="DNA polymerase I"/>
    <property type="match status" value="1"/>
</dbReference>